<dbReference type="InterPro" id="IPR014729">
    <property type="entry name" value="Rossmann-like_a/b/a_fold"/>
</dbReference>
<evidence type="ECO:0000256" key="1">
    <source>
        <dbReference type="ARBA" id="ARBA00005594"/>
    </source>
</evidence>
<dbReference type="InterPro" id="IPR015413">
    <property type="entry name" value="Methionyl/Leucyl_tRNA_Synth"/>
</dbReference>
<keyword evidence="5 8" id="KW-0067">ATP-binding</keyword>
<evidence type="ECO:0000256" key="8">
    <source>
        <dbReference type="RuleBase" id="RU363039"/>
    </source>
</evidence>
<proteinExistence type="inferred from homology"/>
<accession>A0ABR1R884</accession>
<dbReference type="Pfam" id="PF09334">
    <property type="entry name" value="tRNA-synt_1g"/>
    <property type="match status" value="1"/>
</dbReference>
<gene>
    <name evidence="13" type="ORF">PG991_014214</name>
</gene>
<comment type="caution">
    <text evidence="13">The sequence shown here is derived from an EMBL/GenBank/DDBJ whole genome shotgun (WGS) entry which is preliminary data.</text>
</comment>
<dbReference type="PANTHER" id="PTHR43326">
    <property type="entry name" value="METHIONYL-TRNA SYNTHETASE"/>
    <property type="match status" value="1"/>
</dbReference>
<dbReference type="InterPro" id="IPR023457">
    <property type="entry name" value="Met-tRNA_synth_2"/>
</dbReference>
<name>A0ABR1R884_9PEZI</name>
<dbReference type="SUPFAM" id="SSF55729">
    <property type="entry name" value="Acyl-CoA N-acyltransferases (Nat)"/>
    <property type="match status" value="1"/>
</dbReference>
<dbReference type="Gene3D" id="1.10.730.10">
    <property type="entry name" value="Isoleucyl-tRNA Synthetase, Domain 1"/>
    <property type="match status" value="1"/>
</dbReference>
<dbReference type="NCBIfam" id="TIGR00398">
    <property type="entry name" value="metG"/>
    <property type="match status" value="1"/>
</dbReference>
<keyword evidence="6 8" id="KW-0648">Protein biosynthesis</keyword>
<evidence type="ECO:0000259" key="10">
    <source>
        <dbReference type="Pfam" id="PF09334"/>
    </source>
</evidence>
<dbReference type="InterPro" id="IPR041872">
    <property type="entry name" value="Anticodon_Met"/>
</dbReference>
<dbReference type="SUPFAM" id="SSF47323">
    <property type="entry name" value="Anticodon-binding domain of a subclass of class I aminoacyl-tRNA synthetases"/>
    <property type="match status" value="1"/>
</dbReference>
<dbReference type="Pfam" id="PF13302">
    <property type="entry name" value="Acetyltransf_3"/>
    <property type="match status" value="1"/>
</dbReference>
<dbReference type="EMBL" id="JAQQWI010000018">
    <property type="protein sequence ID" value="KAK8001992.1"/>
    <property type="molecule type" value="Genomic_DNA"/>
</dbReference>
<feature type="domain" description="Methionyl-tRNA synthetase anticodon-binding" evidence="12">
    <location>
        <begin position="488"/>
        <end position="565"/>
    </location>
</feature>
<evidence type="ECO:0000256" key="9">
    <source>
        <dbReference type="SAM" id="MobiDB-lite"/>
    </source>
</evidence>
<feature type="domain" description="Methionyl/Leucyl tRNA synthetase" evidence="10">
    <location>
        <begin position="66"/>
        <end position="433"/>
    </location>
</feature>
<feature type="compositionally biased region" description="Acidic residues" evidence="9">
    <location>
        <begin position="692"/>
        <end position="704"/>
    </location>
</feature>
<reference evidence="13 14" key="1">
    <citation type="submission" date="2023-01" db="EMBL/GenBank/DDBJ databases">
        <title>Analysis of 21 Apiospora genomes using comparative genomics revels a genus with tremendous synthesis potential of carbohydrate active enzymes and secondary metabolites.</title>
        <authorList>
            <person name="Sorensen T."/>
        </authorList>
    </citation>
    <scope>NUCLEOTIDE SEQUENCE [LARGE SCALE GENOMIC DNA]</scope>
    <source>
        <strain evidence="13 14">CBS 20057</strain>
    </source>
</reference>
<keyword evidence="14" id="KW-1185">Reference proteome</keyword>
<evidence type="ECO:0000256" key="5">
    <source>
        <dbReference type="ARBA" id="ARBA00022840"/>
    </source>
</evidence>
<evidence type="ECO:0000256" key="3">
    <source>
        <dbReference type="ARBA" id="ARBA00022598"/>
    </source>
</evidence>
<sequence>MQGLLTASALKLPRLPLYTAIRAGWVCSSCKINGTPRPITRLPSYRRSSSTSPARKTDAAAAPKPYYVTTPIFYVNAAPHVGHLYSMVIADVFKRWEVLKGRQAYLCTGTDEHGMKVQRAAELQEVPPKIFCDSNAETFMDLAQKANMSNDYFIRTTDPDHREAVEFFWGRLRERGFIYESKHEGWYCVSDETFYPENMVEKRVNSMTGKPFIASIETGNEVEWTEEKNYHFRLTGLRDRLLQFYKENPEWVVPATRMADVVSWVQNNLEDLSVSRPVSRLNWGIPVPDDPSQTIYVWVDALINYLTKAGYPAWTPGSEHALGWPADLHIIGKDIVRFHCVYWPALLLALDLPLPKRVLSHGHWMMDQRKMSKSIGNVVNPFFAIDRWGVDTMRYFMVYNGGIAHDSDYDNSFIVERYKRGLQGGLGNLLNRVTRSKAWNVRSIIQQAHEGGFKKLDWELEHKQSEMAELRQATESVGQMALKFFDEQLNPGRALKEIMEVVFQANRLLQHTEPWKLVKEGKAEAAHQVIYHTAEALRVTGILLQPFMPEKTAGLLDRLGVDQGQRTFDFARFDSDPTYGVSTVPLGEGAQTVSTSRVLLVPYDAHHVPQYHTWMEDEAIREATASDRLTLEEEYENQVSWRTSADKLTFVLCRALEPASAAGSQETAVIVAGRDDVPERMVGDINMFLTPWDDDNDEENDGENDAAAKDSPSDTADVELVRAEVDVMIAGSGDRGKGLGKAAVGAFLEFVSRNRVGILHEYYTAAMTPAQDGGSSSSTRRRPEIREFVARIQASNRGSLALFARFGFRQRGTVNYFGEVEMVLRPAIGRPGEGTPSIGEIEVVEGYREAKYDRSRLPAEAKGA</sequence>
<organism evidence="13 14">
    <name type="scientific">Apiospora marii</name>
    <dbReference type="NCBI Taxonomy" id="335849"/>
    <lineage>
        <taxon>Eukaryota</taxon>
        <taxon>Fungi</taxon>
        <taxon>Dikarya</taxon>
        <taxon>Ascomycota</taxon>
        <taxon>Pezizomycotina</taxon>
        <taxon>Sordariomycetes</taxon>
        <taxon>Xylariomycetidae</taxon>
        <taxon>Amphisphaeriales</taxon>
        <taxon>Apiosporaceae</taxon>
        <taxon>Apiospora</taxon>
    </lineage>
</organism>
<evidence type="ECO:0000256" key="2">
    <source>
        <dbReference type="ARBA" id="ARBA00012838"/>
    </source>
</evidence>
<evidence type="ECO:0000256" key="7">
    <source>
        <dbReference type="ARBA" id="ARBA00023146"/>
    </source>
</evidence>
<dbReference type="InterPro" id="IPR016181">
    <property type="entry name" value="Acyl_CoA_acyltransferase"/>
</dbReference>
<evidence type="ECO:0000259" key="12">
    <source>
        <dbReference type="Pfam" id="PF19303"/>
    </source>
</evidence>
<evidence type="ECO:0000313" key="14">
    <source>
        <dbReference type="Proteomes" id="UP001396898"/>
    </source>
</evidence>
<dbReference type="SUPFAM" id="SSF52374">
    <property type="entry name" value="Nucleotidylyl transferase"/>
    <property type="match status" value="1"/>
</dbReference>
<dbReference type="Proteomes" id="UP001396898">
    <property type="component" value="Unassembled WGS sequence"/>
</dbReference>
<dbReference type="EC" id="6.1.1.10" evidence="2"/>
<dbReference type="Pfam" id="PF19303">
    <property type="entry name" value="Anticodon_3"/>
    <property type="match status" value="1"/>
</dbReference>
<evidence type="ECO:0000313" key="13">
    <source>
        <dbReference type="EMBL" id="KAK8001992.1"/>
    </source>
</evidence>
<dbReference type="Gene3D" id="3.40.630.30">
    <property type="match status" value="1"/>
</dbReference>
<protein>
    <recommendedName>
        <fullName evidence="2">methionine--tRNA ligase</fullName>
        <ecNumber evidence="2">6.1.1.10</ecNumber>
    </recommendedName>
</protein>
<dbReference type="PRINTS" id="PR01041">
    <property type="entry name" value="TRNASYNTHMET"/>
</dbReference>
<keyword evidence="7 8" id="KW-0030">Aminoacyl-tRNA synthetase</keyword>
<dbReference type="Gene3D" id="2.170.220.10">
    <property type="match status" value="1"/>
</dbReference>
<evidence type="ECO:0000259" key="11">
    <source>
        <dbReference type="Pfam" id="PF13302"/>
    </source>
</evidence>
<dbReference type="InterPro" id="IPR033911">
    <property type="entry name" value="MetRS_core"/>
</dbReference>
<dbReference type="InterPro" id="IPR000182">
    <property type="entry name" value="GNAT_dom"/>
</dbReference>
<dbReference type="InterPro" id="IPR009080">
    <property type="entry name" value="tRNAsynth_Ia_anticodon-bd"/>
</dbReference>
<feature type="region of interest" description="Disordered" evidence="9">
    <location>
        <begin position="691"/>
        <end position="715"/>
    </location>
</feature>
<feature type="domain" description="N-acetyltransferase" evidence="11">
    <location>
        <begin position="597"/>
        <end position="809"/>
    </location>
</feature>
<keyword evidence="4 8" id="KW-0547">Nucleotide-binding</keyword>
<comment type="similarity">
    <text evidence="1 8">Belongs to the class-I aminoacyl-tRNA synthetase family.</text>
</comment>
<dbReference type="InterPro" id="IPR014758">
    <property type="entry name" value="Met-tRNA_synth"/>
</dbReference>
<dbReference type="PANTHER" id="PTHR43326:SF1">
    <property type="entry name" value="METHIONINE--TRNA LIGASE, MITOCHONDRIAL"/>
    <property type="match status" value="1"/>
</dbReference>
<dbReference type="CDD" id="cd00814">
    <property type="entry name" value="MetRS_core"/>
    <property type="match status" value="1"/>
</dbReference>
<evidence type="ECO:0000256" key="4">
    <source>
        <dbReference type="ARBA" id="ARBA00022741"/>
    </source>
</evidence>
<dbReference type="Gene3D" id="3.40.50.620">
    <property type="entry name" value="HUPs"/>
    <property type="match status" value="1"/>
</dbReference>
<keyword evidence="3 8" id="KW-0436">Ligase</keyword>
<evidence type="ECO:0000256" key="6">
    <source>
        <dbReference type="ARBA" id="ARBA00022917"/>
    </source>
</evidence>